<dbReference type="Pfam" id="PF04069">
    <property type="entry name" value="OpuAC"/>
    <property type="match status" value="1"/>
</dbReference>
<dbReference type="SUPFAM" id="SSF53850">
    <property type="entry name" value="Periplasmic binding protein-like II"/>
    <property type="match status" value="1"/>
</dbReference>
<keyword evidence="4" id="KW-1185">Reference proteome</keyword>
<dbReference type="InterPro" id="IPR007210">
    <property type="entry name" value="ABC_Gly_betaine_transp_sub-bd"/>
</dbReference>
<proteinExistence type="predicted"/>
<dbReference type="KEGG" id="erz:ER308_00260"/>
<feature type="signal peptide" evidence="1">
    <location>
        <begin position="1"/>
        <end position="23"/>
    </location>
</feature>
<dbReference type="Gene3D" id="3.40.190.10">
    <property type="entry name" value="Periplasmic binding protein-like II"/>
    <property type="match status" value="1"/>
</dbReference>
<gene>
    <name evidence="3" type="ORF">ER308_00260</name>
</gene>
<reference evidence="3 4" key="1">
    <citation type="submission" date="2019-01" db="EMBL/GenBank/DDBJ databases">
        <title>Egibacter rhizosphaerae EGI 80759T.</title>
        <authorList>
            <person name="Chen D.-D."/>
            <person name="Tian Y."/>
            <person name="Jiao J.-Y."/>
            <person name="Zhang X.-T."/>
            <person name="Zhang Y.-G."/>
            <person name="Zhang Y."/>
            <person name="Xiao M."/>
            <person name="Shu W.-S."/>
            <person name="Li W.-J."/>
        </authorList>
    </citation>
    <scope>NUCLEOTIDE SEQUENCE [LARGE SCALE GENOMIC DNA]</scope>
    <source>
        <strain evidence="3 4">EGI 80759</strain>
    </source>
</reference>
<dbReference type="OrthoDB" id="9781705at2"/>
<evidence type="ECO:0000313" key="4">
    <source>
        <dbReference type="Proteomes" id="UP000291469"/>
    </source>
</evidence>
<dbReference type="RefSeq" id="WP_131153155.1">
    <property type="nucleotide sequence ID" value="NZ_CP036402.1"/>
</dbReference>
<name>A0A411YAF6_9ACTN</name>
<protein>
    <recommendedName>
        <fullName evidence="2">ABC-type glycine betaine transport system substrate-binding domain-containing protein</fullName>
    </recommendedName>
</protein>
<dbReference type="PROSITE" id="PS51257">
    <property type="entry name" value="PROKAR_LIPOPROTEIN"/>
    <property type="match status" value="1"/>
</dbReference>
<keyword evidence="1" id="KW-0732">Signal</keyword>
<dbReference type="GO" id="GO:0022857">
    <property type="term" value="F:transmembrane transporter activity"/>
    <property type="evidence" value="ECO:0007669"/>
    <property type="project" value="InterPro"/>
</dbReference>
<dbReference type="EMBL" id="CP036402">
    <property type="protein sequence ID" value="QBI18157.1"/>
    <property type="molecule type" value="Genomic_DNA"/>
</dbReference>
<accession>A0A411YAF6</accession>
<evidence type="ECO:0000259" key="2">
    <source>
        <dbReference type="Pfam" id="PF04069"/>
    </source>
</evidence>
<feature type="chain" id="PRO_5019273224" description="ABC-type glycine betaine transport system substrate-binding domain-containing protein" evidence="1">
    <location>
        <begin position="24"/>
        <end position="312"/>
    </location>
</feature>
<evidence type="ECO:0000256" key="1">
    <source>
        <dbReference type="SAM" id="SignalP"/>
    </source>
</evidence>
<dbReference type="GO" id="GO:0043190">
    <property type="term" value="C:ATP-binding cassette (ABC) transporter complex"/>
    <property type="evidence" value="ECO:0007669"/>
    <property type="project" value="InterPro"/>
</dbReference>
<dbReference type="Gene3D" id="3.40.190.120">
    <property type="entry name" value="Osmoprotection protein (prox), domain 2"/>
    <property type="match status" value="1"/>
</dbReference>
<dbReference type="Proteomes" id="UP000291469">
    <property type="component" value="Chromosome"/>
</dbReference>
<organism evidence="3 4">
    <name type="scientific">Egibacter rhizosphaerae</name>
    <dbReference type="NCBI Taxonomy" id="1670831"/>
    <lineage>
        <taxon>Bacteria</taxon>
        <taxon>Bacillati</taxon>
        <taxon>Actinomycetota</taxon>
        <taxon>Nitriliruptoria</taxon>
        <taxon>Egibacterales</taxon>
        <taxon>Egibacteraceae</taxon>
        <taxon>Egibacter</taxon>
    </lineage>
</organism>
<evidence type="ECO:0000313" key="3">
    <source>
        <dbReference type="EMBL" id="QBI18157.1"/>
    </source>
</evidence>
<feature type="domain" description="ABC-type glycine betaine transport system substrate-binding" evidence="2">
    <location>
        <begin position="28"/>
        <end position="292"/>
    </location>
</feature>
<dbReference type="AlphaFoldDB" id="A0A411YAF6"/>
<sequence>MRLRLLTGAVVLLGAAGCGLSSAAQSEPVTVGVGALGEQQVLAALTVEALERAEVPVERSDELGTTVGLRREAARDRVDLYWDYTGAAWSRGMREPAPPADPIESWERVREADRRNGLLWLEPTDADATFALFVREGSRPNPEAGMSWLAGELSGGERTLCADADFIERPGGLDALADEYAIDLTRLSQQPMSEEEAIAGVASGTCFAGLATATSGAAHAEGLVPVADDLSVFPSFLVAPVARQGSPADRGEIREVLEPLVDALDSATLRRLNAEHEGGEAPDELAERFLDELDELEESPDDAELDGSPDDG</sequence>